<accession>A0AAV1SVV4</accession>
<name>A0AAV1SVV4_9ROSI</name>
<reference evidence="1 2" key="1">
    <citation type="submission" date="2024-01" db="EMBL/GenBank/DDBJ databases">
        <authorList>
            <person name="Waweru B."/>
        </authorList>
    </citation>
    <scope>NUCLEOTIDE SEQUENCE [LARGE SCALE GENOMIC DNA]</scope>
</reference>
<dbReference type="AlphaFoldDB" id="A0AAV1SVV4"/>
<evidence type="ECO:0000313" key="1">
    <source>
        <dbReference type="EMBL" id="CAK7356881.1"/>
    </source>
</evidence>
<protein>
    <submittedName>
        <fullName evidence="1">Uncharacterized protein</fullName>
    </submittedName>
</protein>
<comment type="caution">
    <text evidence="1">The sequence shown here is derived from an EMBL/GenBank/DDBJ whole genome shotgun (WGS) entry which is preliminary data.</text>
</comment>
<evidence type="ECO:0000313" key="2">
    <source>
        <dbReference type="Proteomes" id="UP001314170"/>
    </source>
</evidence>
<dbReference type="Proteomes" id="UP001314170">
    <property type="component" value="Unassembled WGS sequence"/>
</dbReference>
<proteinExistence type="predicted"/>
<dbReference type="EMBL" id="CAWUPB010001197">
    <property type="protein sequence ID" value="CAK7356881.1"/>
    <property type="molecule type" value="Genomic_DNA"/>
</dbReference>
<organism evidence="1 2">
    <name type="scientific">Dovyalis caffra</name>
    <dbReference type="NCBI Taxonomy" id="77055"/>
    <lineage>
        <taxon>Eukaryota</taxon>
        <taxon>Viridiplantae</taxon>
        <taxon>Streptophyta</taxon>
        <taxon>Embryophyta</taxon>
        <taxon>Tracheophyta</taxon>
        <taxon>Spermatophyta</taxon>
        <taxon>Magnoliopsida</taxon>
        <taxon>eudicotyledons</taxon>
        <taxon>Gunneridae</taxon>
        <taxon>Pentapetalae</taxon>
        <taxon>rosids</taxon>
        <taxon>fabids</taxon>
        <taxon>Malpighiales</taxon>
        <taxon>Salicaceae</taxon>
        <taxon>Flacourtieae</taxon>
        <taxon>Dovyalis</taxon>
    </lineage>
</organism>
<keyword evidence="2" id="KW-1185">Reference proteome</keyword>
<gene>
    <name evidence="1" type="ORF">DCAF_LOCUS27162</name>
</gene>
<sequence length="130" mass="14190">MVMDQFREVCSSESAEDMKGVLRCVPYLVAEDINSESLGAKSNSISQNLKLHVSFSIVLVRSCCPGSEKLLSRARREVLLKVVAPASPSYMMSCFNSLLLSALKRIASGADFGGANRSRMERSTRKVGLN</sequence>